<dbReference type="Pfam" id="PF04570">
    <property type="entry name" value="zf-FLZ"/>
    <property type="match status" value="1"/>
</dbReference>
<evidence type="ECO:0000256" key="2">
    <source>
        <dbReference type="ARBA" id="ARBA00022723"/>
    </source>
</evidence>
<name>A0A835M9D3_9MAGN</name>
<dbReference type="InterPro" id="IPR007650">
    <property type="entry name" value="Zf-FLZ_dom"/>
</dbReference>
<dbReference type="EMBL" id="JADFTS010000003">
    <property type="protein sequence ID" value="KAF9615491.1"/>
    <property type="molecule type" value="Genomic_DNA"/>
</dbReference>
<dbReference type="PROSITE" id="PS51795">
    <property type="entry name" value="ZF_FLZ"/>
    <property type="match status" value="1"/>
</dbReference>
<keyword evidence="6" id="KW-1185">Reference proteome</keyword>
<sequence length="223" mass="24461">MIPTISINKRPSINLSLFTNFSDENGSNNSSKSPRNFEYGVVGLGIVAAMNDAHQDVISSVKTTTKLDKMSKSEPIPIVLSKPVVEKDEVMELSESYTCVVSNLGHGRKKEYFDDERISGKSGYRGGGVFFTSPLKDTGQGIMLFQSADFLTSCYLCKKKLHGLDIFMYRGDKAFCSAECRCKQILSDERRQKKCVSGALKSFDYSLSPCSAPRIFSAGVAAA</sequence>
<proteinExistence type="inferred from homology"/>
<comment type="similarity">
    <text evidence="1">Belongs to the FLZ family.</text>
</comment>
<keyword evidence="2" id="KW-0479">Metal-binding</keyword>
<comment type="caution">
    <text evidence="5">The sequence shown here is derived from an EMBL/GenBank/DDBJ whole genome shotgun (WGS) entry which is preliminary data.</text>
</comment>
<evidence type="ECO:0000313" key="6">
    <source>
        <dbReference type="Proteomes" id="UP000631114"/>
    </source>
</evidence>
<evidence type="ECO:0000256" key="1">
    <source>
        <dbReference type="ARBA" id="ARBA00009374"/>
    </source>
</evidence>
<organism evidence="5 6">
    <name type="scientific">Coptis chinensis</name>
    <dbReference type="NCBI Taxonomy" id="261450"/>
    <lineage>
        <taxon>Eukaryota</taxon>
        <taxon>Viridiplantae</taxon>
        <taxon>Streptophyta</taxon>
        <taxon>Embryophyta</taxon>
        <taxon>Tracheophyta</taxon>
        <taxon>Spermatophyta</taxon>
        <taxon>Magnoliopsida</taxon>
        <taxon>Ranunculales</taxon>
        <taxon>Ranunculaceae</taxon>
        <taxon>Coptidoideae</taxon>
        <taxon>Coptis</taxon>
    </lineage>
</organism>
<evidence type="ECO:0000259" key="4">
    <source>
        <dbReference type="PROSITE" id="PS51795"/>
    </source>
</evidence>
<dbReference type="AlphaFoldDB" id="A0A835M9D3"/>
<dbReference type="GO" id="GO:0046872">
    <property type="term" value="F:metal ion binding"/>
    <property type="evidence" value="ECO:0007669"/>
    <property type="project" value="UniProtKB-KW"/>
</dbReference>
<dbReference type="PANTHER" id="PTHR47208:SF1">
    <property type="entry name" value="OS02G0174800 PROTEIN"/>
    <property type="match status" value="1"/>
</dbReference>
<dbReference type="Proteomes" id="UP000631114">
    <property type="component" value="Unassembled WGS sequence"/>
</dbReference>
<dbReference type="InterPro" id="IPR044604">
    <property type="entry name" value="FLZ12/13/14"/>
</dbReference>
<dbReference type="PANTHER" id="PTHR47208">
    <property type="entry name" value="OS02G0174800 PROTEIN"/>
    <property type="match status" value="1"/>
</dbReference>
<feature type="domain" description="FLZ-type" evidence="4">
    <location>
        <begin position="149"/>
        <end position="192"/>
    </location>
</feature>
<protein>
    <recommendedName>
        <fullName evidence="4">FLZ-type domain-containing protein</fullName>
    </recommendedName>
</protein>
<evidence type="ECO:0000313" key="5">
    <source>
        <dbReference type="EMBL" id="KAF9615491.1"/>
    </source>
</evidence>
<dbReference type="OrthoDB" id="828272at2759"/>
<accession>A0A835M9D3</accession>
<reference evidence="5 6" key="1">
    <citation type="submission" date="2020-10" db="EMBL/GenBank/DDBJ databases">
        <title>The Coptis chinensis genome and diversification of protoberbering-type alkaloids.</title>
        <authorList>
            <person name="Wang B."/>
            <person name="Shu S."/>
            <person name="Song C."/>
            <person name="Liu Y."/>
        </authorList>
    </citation>
    <scope>NUCLEOTIDE SEQUENCE [LARGE SCALE GENOMIC DNA]</scope>
    <source>
        <strain evidence="5">HL-2020</strain>
        <tissue evidence="5">Leaf</tissue>
    </source>
</reference>
<gene>
    <name evidence="5" type="ORF">IFM89_023860</name>
</gene>
<feature type="zinc finger region" description="FLZ-type" evidence="3">
    <location>
        <begin position="149"/>
        <end position="192"/>
    </location>
</feature>
<evidence type="ECO:0000256" key="3">
    <source>
        <dbReference type="PROSITE-ProRule" id="PRU01131"/>
    </source>
</evidence>